<dbReference type="EMBL" id="CAFBMK010000006">
    <property type="protein sequence ID" value="CAB4894211.1"/>
    <property type="molecule type" value="Genomic_DNA"/>
</dbReference>
<evidence type="ECO:0000313" key="1">
    <source>
        <dbReference type="EMBL" id="CAB4894211.1"/>
    </source>
</evidence>
<protein>
    <submittedName>
        <fullName evidence="1">Unannotated protein</fullName>
    </submittedName>
</protein>
<organism evidence="1">
    <name type="scientific">freshwater metagenome</name>
    <dbReference type="NCBI Taxonomy" id="449393"/>
    <lineage>
        <taxon>unclassified sequences</taxon>
        <taxon>metagenomes</taxon>
        <taxon>ecological metagenomes</taxon>
    </lineage>
</organism>
<sequence length="124" mass="13436">MARLIVDGSNVMGARPDGWWRDRTGARIRLTVEIDEAADELCGRLLDDRAAEVVVVHDGRPIEMQLLRVHARFAGHADDLIAELAGPGDVVVTSDRELVARCEAEGATAVGAGRVLRALRGRED</sequence>
<name>A0A6J7FG83_9ZZZZ</name>
<dbReference type="InterPro" id="IPR003791">
    <property type="entry name" value="UPF0178"/>
</dbReference>
<gene>
    <name evidence="1" type="ORF">UFOPK3564_00199</name>
</gene>
<dbReference type="AlphaFoldDB" id="A0A6J7FG83"/>
<accession>A0A6J7FG83</accession>
<dbReference type="Pfam" id="PF02639">
    <property type="entry name" value="DUF188"/>
    <property type="match status" value="1"/>
</dbReference>
<proteinExistence type="predicted"/>
<reference evidence="1" key="1">
    <citation type="submission" date="2020-05" db="EMBL/GenBank/DDBJ databases">
        <authorList>
            <person name="Chiriac C."/>
            <person name="Salcher M."/>
            <person name="Ghai R."/>
            <person name="Kavagutti S V."/>
        </authorList>
    </citation>
    <scope>NUCLEOTIDE SEQUENCE</scope>
</reference>